<feature type="region of interest" description="Disordered" evidence="1">
    <location>
        <begin position="4472"/>
        <end position="4492"/>
    </location>
</feature>
<dbReference type="InterPro" id="IPR056742">
    <property type="entry name" value="BLTP1_C"/>
</dbReference>
<evidence type="ECO:0000313" key="4">
    <source>
        <dbReference type="EMBL" id="JAC88886.1"/>
    </source>
</evidence>
<feature type="compositionally biased region" description="Basic and acidic residues" evidence="1">
    <location>
        <begin position="1445"/>
        <end position="1454"/>
    </location>
</feature>
<dbReference type="GO" id="GO:0098793">
    <property type="term" value="C:presynapse"/>
    <property type="evidence" value="ECO:0007669"/>
    <property type="project" value="GOC"/>
</dbReference>
<dbReference type="InterPro" id="IPR056741">
    <property type="entry name" value="BLTP1_M"/>
</dbReference>
<reference evidence="4" key="1">
    <citation type="journal article" date="2015" name="J. Med. Entomol.">
        <title>A Deep Insight Into the Sialotranscriptome of the Chagas Disease Vector, Panstrongylus megistus (Hemiptera: Heteroptera).</title>
        <authorList>
            <person name="Ribeiro J.M."/>
            <person name="Schwarz A."/>
            <person name="Francischetti I.M."/>
        </authorList>
    </citation>
    <scope>NUCLEOTIDE SEQUENCE</scope>
    <source>
        <tissue evidence="4">Salivary glands</tissue>
    </source>
</reference>
<feature type="domain" description="Bridge-like lipid transfer protein family member 1 C-terminal" evidence="3">
    <location>
        <begin position="4255"/>
        <end position="4879"/>
    </location>
</feature>
<feature type="compositionally biased region" description="Basic and acidic residues" evidence="1">
    <location>
        <begin position="174"/>
        <end position="189"/>
    </location>
</feature>
<dbReference type="Pfam" id="PF25040">
    <property type="entry name" value="BLTP1_C"/>
    <property type="match status" value="4"/>
</dbReference>
<dbReference type="EMBL" id="GBGD01000003">
    <property type="protein sequence ID" value="JAC88886.1"/>
    <property type="molecule type" value="mRNA"/>
</dbReference>
<evidence type="ECO:0000256" key="1">
    <source>
        <dbReference type="SAM" id="MobiDB-lite"/>
    </source>
</evidence>
<name>A0A069DYE7_9HEMI</name>
<feature type="region of interest" description="Disordered" evidence="1">
    <location>
        <begin position="763"/>
        <end position="788"/>
    </location>
</feature>
<feature type="compositionally biased region" description="Low complexity" evidence="1">
    <location>
        <begin position="2863"/>
        <end position="2873"/>
    </location>
</feature>
<evidence type="ECO:0000256" key="2">
    <source>
        <dbReference type="SAM" id="Phobius"/>
    </source>
</evidence>
<feature type="compositionally biased region" description="Polar residues" evidence="1">
    <location>
        <begin position="2413"/>
        <end position="2424"/>
    </location>
</feature>
<sequence length="4889" mass="544459">EEMDVTRLIETTIPEPSPWNSSTLNLDGIQMDSNFALLLCSLMMAMAWVIYITYYNSRVVGYIITRALNRMYVTDGYFKVGSFTLCCLSGKIMFRDMVYITHDFSVRVQDGWMIFRWWRAYVPKDVSEDLSHSDTRLSVMLNGFELHVYNRSDVYSQLERMFGLEPGIIPSNDSKSEGTKNQEELELRSRRQPGARSLGKSWRDLIPVIKFDLSSGRVVFGNRLVPTTLSIQVEEAHVVYSTKQAASRLDHFMHFAKCKAENFKVILAPSPKYTGMADDPPRYMGEGFVVLSSNNVDLYFYMDEPGIVPAEPLMLQLANGDIVESAPPIWGMDIKCGKGTDFSYGPWADRQREHLFKFFFPQDYQPLKVTKPPLPGEKRQVQSFDIRLSTLYDATIDILFSKNKETNAVHVNIGPGSYLEVTMPWVVGIDGYTTKVTGQLLHLEATTSLQYRSLVESETLEFTVRANFPVKWNDHQDWVLNLTGCKATVWFIHAHKEFFQAMINDWASKARPDLLHFIPYTWRFTLLMKEFEFIMPANEYNWIDCSSQSHENMYIAFCGDLFDFSFDLPFTDFLPPNLPLKFWIQGESMDLSLYLPEVYTSRCTVLSLDKSATLLGRDGNIMAPRTTDSNKKWRNICKRKDGWLDCWSVPIVALSINYIYHPMPMFGPPPQADITTPEKEEILLSPMRIPHTRKRPVIRNWRQDGPKFDPTTLNPDKVSLELEIGPSVLLIYGSWIKGFVNLKENIFGDDQVFTDMNETPEFHLTPKAPNIVPETPNSTNEDSSKEDFDPRVYRPLEVSVSITMHDIQAHLMKNCTEKDPPCPIILLERFGFEMKKGYRETQLQLLLSPAILLSSDKVNTRTSKDKHLGQGHLMLSGFQLRGQAMFSDEGRSLDQETLEYAWLLELQLGKLSGKMTTPQLYNLMTSMETLILLTIDSENRLLPPKAPPPCHHGLIPVECPESDPNGTYRCPPPDQIKYRLVRVALDALDLYILEVGTAINLWAAPIRFSTCNLHGNQVKSGLTGVIPQVKIRQMIVTNHLSATNTTGSGRSQHKSSNEPDVWLEVGSVSLGPLILEAAVSLSNTDHNLHLVQHRFLKTHDERTRRLWLLWPGEKTGKCGCIGGCSFFGSNSNGTRFFRPSRQDAVDGINIAAFRINESGKDPGFGQSILHEAQLVFHTPPYNSHDVNIFDSVGIWNDSITHRSTTQKVNNTCTETTTNTTTAISTTTGTITAVTTVDNLHVHTTAVTTTAATNVVGENIKVERSRSVTDHHRDRRKVDTPSPVASIKSNQPRRFSYTSTTPNRSSTNGQVRDVPYARLVDANATGLLPPKLDSDSRLHASDKARSILSVPEAETQPKSSISDSKLAVDYFNSTAQQYNALVSSAIAKGHIDPSESEHSLQEQLVQRTTSMCSENHSEAFFSAEEDSSQGLPPGGSRSSSLRHSITRADNKKRFGSDMSIVGGGILPQTQLGTNGQPIQRLCTHRSDHEIHTPQHRTEQVDFSKNGNDVESQKHSLVTPLFRHGGVSPKSINSEVQDGVTVLLDSSDTHSISSTSFISAVSSQEDLTLVNLHMQVNRPIVDSPLLMSSYVNHLSQLTCTNWAMSSFPSGSEAFTVPLFQKTDDGRLIYVGSRFTPKFETLTEGFTSLKMINRNRDGFSPPPSLGKTPTHPYSWDILPPDSTKNESDAEYGTQEELLSIRNETGTRTTLVVKMKGDVDIMLSPLVLESLQRFIDSVTPTLSSLHPLSVINKLALSCMDRVEASNVLKRDQYLSQFQGGGSKRSTAERGSSAKPGGQQPHCVIEQCIATQIQATIILPKINIALLQASVVEEVISFSALDNVRDLTCVSLLAVSFDNLTASFHCGKQTREIVETFERPAVLPSGAKKSGFKTGKALFLGLRTSTAKHDLAGESVYIETSQKQQEETVITLNISKIHAQLRRLHNECTLLKDAEITAIPSHCSKVMFTTRLATRNPEEAPLRLSGTDDPALVGLSDEKLGFVMFECGLEGVSFKVVNRSKFDIEETDDGKGSIAQPGENETNYTDSVRSKDEIESVIVEHPQQSAPAAQQPDPSNMTPTSVKANTNSQQPVDNNSQQECHSEPTANNTISLHGKDGNASSCVIDVKQVWFNFAAPPRTPITRKIDFTRLDWNLLSTASPAINAWMNPNNRFAIRVVHMLRCKYRRSTAVVTCLMAEALDIQSIHMPIKSRYGRFTPLSKTLQEDPSCQLCCVLRRYSLQSTTNIEDNFRETDLPHLSTLRQGVIVLSRQWKNVLYTPLLLEHNFKTRHNIIKPLNVTFAVPDADDVSLCYISDDTEADEYSPFYVPTTSIEAPPINVQSPQAAHLTLDSLAFSSPTSPSSVQQGGKKKSLLPTQVPSSSRASIVFPLLTNNPFMNHHRTESDAKGIGYSTLKEDQTRSMATNGSNPSVCSGGVGAGQEESPPHPSLPSLSPPRDTNEDLYTWMAKQQEFTESKREKVVHSHLRNSVVESKISAIPEAPIHMNPDTYILLTSGYSLYPMHDSLRLLDAHLIFEPLLSSLGVMPTQMISSTGTSTNTLESWGSNLSLIGGVDSMRIDIVVSEYGKPQDKKGKTKSAENKFWLEMPPETPAFICERISVELELCRLADMTIVEDLSRQRRNMLYVSRGQLKKHSSTVLNVTVAIRYISQQVNMPLLRLLLQISNMYQNVKETQSELREQQPTDNKTVAKTPPATTSRLDLQEIVYPLPSDIDKPKVFQRSKLSSDNKALVSPSSSIRAQSLANRIRSTSKSVRGYMNLSDASQLTSPISVLDRRVSVKSKEGSVTVTPRCWKTVYHLLDLYATKPHTKTITHRFSMGGEMSDSFRKKIESSSNDTKNEDPEKGEIRASLNQPNTNNNNNNKETSLLGERTRLIVFAVAKIHRTRLLATLSGLKLEAEMTNLHSSLTVRKKTRPISLECSVTGHVGRTMIVLLEGVPPNQQTVVKMMIGKSQALFSSMNIPNKDKNSALLTVGSVAITIPQHPVALHGMMARGSKHLSSTLQELRVTRTSSRIGRATTVDEVDNHHPPHSPCHSRNIYNNYSSSQQNTGTTPPLLQPLVIQFTIVLQSLTITAALLPSLQAQYKMEQVTSTGVTASKVKFIVDLPRHSLSFSTKVQVTETNLPSEANIALPQVHVSAEYVQDSNTSVEGQFGDGVVLRHGNYLSAMADIGVFEHSLTTDLLNHLVFVQKVFMKEVNEVVQKVYGGEKPVPLWEDDPEHSNANIKRMLFLLVIRLKRIQLTAVTPTNCAVRLETGSVDLQLSNRVQNVSGPVQPNTSMKLFVKATVDVNLSLGQVIRHALFEEADPEFQQFAFFKTRIGLRNAFQGEMIGTGSEGKEVILITLRRPLIYIQPMAVDKAILVWLNYKNAYEYWNEQRSSLNKEVLTATQQVFERVPFERLTSPPILGTLFLQLTVDDMGICIPLNPLPPQPTWGRHMFAEDSCSAVVVTLESTSISACSWGSLVSKGRFVGLCLRFADDFETSLDDWKPDPSEAAMNLCVVSEGTYEVCSRTVAAQKIDSENAKWFLNVQWAMQGVDIHLDVNIGKQLSALGHTLTTLTSYQEDDLPNRSYDSDDNDNIDNQDNSQESPLIKRSRQTCDSLPAFALDPSLDAKKRSKLIEKEMNEQAKIINDLRSLGASHGTIEQEMKRLRELEALVFKDFRRDMMQKLKRQSIKASNIKKRLMGSKSATFRSRSFIVPSPTPEHQIEIESPDMDASSFGSSPTSSLFPRGHLTSSNRVTFSGDAHNFPRQSSLPSASSELSLPVEGELLEWQAGRHSTDNIPPHTDVDHGALLLGEMESSTTGSSPSTATVQQKPTEPNIDFELDVKVLINRGKCVLHTKDQAREDELKMLTRMKKERSCSGGMFEFPPSSPSLSRKTHTRHHSSTPGNRLRQLQAAPLGDVTVFHIPGLDVKVHYESKTAPDFGKSESPAGIRKTYGSVPGPPPLGSTVPSGIKKAALFAWTTLQSIPEETVISPHILEFLEQTLEPIPTHDKSPPQVGGMFTNGNAANNTVQYYASFPVDVIVYFHMQPSTFRFSCLPVSRVECMLQLPSLDIVFSSKRADPQSPPGVPGAMGGISVTSCLSDFSLYIFHPYGGKKSGMKEPQWSPLSDSERKDSLSVNVEFVKFHLSRSRKLNLEPKSTSDHSQAIIRFSTIVDIGSASFKYDMRRLTEILAFPKAWYRRSIMRRLFLGDLSSTATYSDGDDSDNGCGDCRTYSERSPILTRDNLRLNFDSDLSKMVRYRPERSSSSDSSPVTADKIPNSAWETLVLFAVNFKRLNVHMNMGNVMGNVMWLTKDFRSEGRLAIGSTGHKNMYIGLGLAGASLDAKGGIVGGTIDLSNIDTSITIREDPGTEPDHTVGLKLAALECRLDYMGTAVLMGRVSCLEVQLRDEWKTGAPNVDVFSSTRRPAMIFMHGDLGWDQLQVMISKSTTVDLLKMHYKLEEFFTQQFKSSKRVFSSLGNEGAGGGGGTSFRKRQPRKKISTTENWAQEARHHRHWQRALGQAIGLNITSHSDNSAVLGGTLDLHGTNISLACFHGINFKSKSWALFSLKEPSISFATEAQRVPNSDSGLLDSHIVQTLTFSLGMMQQGTAQHDSMATVCKVSRNVVFPPQFRTLQEWFHYAFSCSEGDAVDRFPCVEKETEIGSGRARGSGVPKSPDPKHTREVIFALPSLQTHLKTEHLQAPTTPSITEDKPIVQCSFVTEFEDHIFVTVDAEAFFFLHDLITSYLREKNRVLGTVPSISNTASSGRGQSPSPEPSKPDHKRGDSSSGGGSDIGDEDKSAKSFDPTDVFNMDWRSFVCKTWHLEPTVRLLSWGGKRIEPYGVDYILQKLGFAHARTTIPKWMQRGFMDPLDKVLSVLVSRMLTVAREEMAKNKR</sequence>
<feature type="region of interest" description="Disordered" evidence="1">
    <location>
        <begin position="2021"/>
        <end position="2044"/>
    </location>
</feature>
<feature type="compositionally biased region" description="Basic and acidic residues" evidence="1">
    <location>
        <begin position="2835"/>
        <end position="2858"/>
    </location>
</feature>
<feature type="compositionally biased region" description="Polar residues" evidence="1">
    <location>
        <begin position="4752"/>
        <end position="4766"/>
    </location>
</feature>
<dbReference type="PANTHER" id="PTHR31640:SF1">
    <property type="entry name" value="BRIDGE-LIKE LIPID TRANSFER PROTEIN FAMILY MEMBER 1"/>
    <property type="match status" value="1"/>
</dbReference>
<dbReference type="InterPro" id="IPR033616">
    <property type="entry name" value="BLTP1"/>
</dbReference>
<feature type="compositionally biased region" description="Polar residues" evidence="1">
    <location>
        <begin position="2694"/>
        <end position="2706"/>
    </location>
</feature>
<feature type="region of interest" description="Disordered" evidence="1">
    <location>
        <begin position="2834"/>
        <end position="2876"/>
    </location>
</feature>
<feature type="compositionally biased region" description="Polar residues" evidence="1">
    <location>
        <begin position="2071"/>
        <end position="2106"/>
    </location>
</feature>
<feature type="region of interest" description="Disordered" evidence="1">
    <location>
        <begin position="2349"/>
        <end position="2371"/>
    </location>
</feature>
<keyword evidence="2" id="KW-1133">Transmembrane helix</keyword>
<proteinExistence type="evidence at transcript level"/>
<feature type="compositionally biased region" description="Polar residues" evidence="1">
    <location>
        <begin position="1286"/>
        <end position="1309"/>
    </location>
</feature>
<protein>
    <recommendedName>
        <fullName evidence="3">Bridge-like lipid transfer protein family member 1 C-terminal domain-containing protein</fullName>
    </recommendedName>
</protein>
<organism evidence="4">
    <name type="scientific">Panstrongylus megistus</name>
    <dbReference type="NCBI Taxonomy" id="65343"/>
    <lineage>
        <taxon>Eukaryota</taxon>
        <taxon>Metazoa</taxon>
        <taxon>Ecdysozoa</taxon>
        <taxon>Arthropoda</taxon>
        <taxon>Hexapoda</taxon>
        <taxon>Insecta</taxon>
        <taxon>Pterygota</taxon>
        <taxon>Neoptera</taxon>
        <taxon>Paraneoptera</taxon>
        <taxon>Hemiptera</taxon>
        <taxon>Heteroptera</taxon>
        <taxon>Panheteroptera</taxon>
        <taxon>Cimicomorpha</taxon>
        <taxon>Reduviidae</taxon>
        <taxon>Triatominae</taxon>
        <taxon>Panstrongylus</taxon>
    </lineage>
</organism>
<feature type="compositionally biased region" description="Low complexity" evidence="1">
    <location>
        <begin position="2057"/>
        <end position="2070"/>
    </location>
</feature>
<feature type="compositionally biased region" description="Basic and acidic residues" evidence="1">
    <location>
        <begin position="1263"/>
        <end position="1278"/>
    </location>
</feature>
<dbReference type="Pfam" id="PF25039">
    <property type="entry name" value="BLTP1_M"/>
    <property type="match status" value="2"/>
</dbReference>
<keyword evidence="2" id="KW-0812">Transmembrane</keyword>
<feature type="region of interest" description="Disordered" evidence="1">
    <location>
        <begin position="2411"/>
        <end position="2452"/>
    </location>
</feature>
<accession>A0A069DYE7</accession>
<feature type="non-terminal residue" evidence="4">
    <location>
        <position position="1"/>
    </location>
</feature>
<feature type="region of interest" description="Disordered" evidence="1">
    <location>
        <begin position="2685"/>
        <end position="2706"/>
    </location>
</feature>
<feature type="region of interest" description="Disordered" evidence="1">
    <location>
        <begin position="1263"/>
        <end position="1309"/>
    </location>
</feature>
<feature type="region of interest" description="Disordered" evidence="1">
    <location>
        <begin position="4752"/>
        <end position="4796"/>
    </location>
</feature>
<feature type="region of interest" description="Disordered" evidence="1">
    <location>
        <begin position="1773"/>
        <end position="1794"/>
    </location>
</feature>
<dbReference type="GO" id="GO:0048488">
    <property type="term" value="P:synaptic vesicle endocytosis"/>
    <property type="evidence" value="ECO:0007669"/>
    <property type="project" value="TreeGrafter"/>
</dbReference>
<feature type="transmembrane region" description="Helical" evidence="2">
    <location>
        <begin position="35"/>
        <end position="55"/>
    </location>
</feature>
<feature type="region of interest" description="Disordered" evidence="1">
    <location>
        <begin position="1420"/>
        <end position="1455"/>
    </location>
</feature>
<feature type="region of interest" description="Disordered" evidence="1">
    <location>
        <begin position="3870"/>
        <end position="3902"/>
    </location>
</feature>
<dbReference type="PANTHER" id="PTHR31640">
    <property type="entry name" value="TRANSMEMBRANE PROTEIN KIAA1109"/>
    <property type="match status" value="1"/>
</dbReference>
<keyword evidence="2" id="KW-0472">Membrane</keyword>
<evidence type="ECO:0000259" key="3">
    <source>
        <dbReference type="SMART" id="SM01220"/>
    </source>
</evidence>
<feature type="region of interest" description="Disordered" evidence="1">
    <location>
        <begin position="3574"/>
        <end position="3603"/>
    </location>
</feature>
<dbReference type="Pfam" id="PF20413">
    <property type="entry name" value="BLTP1_N"/>
    <property type="match status" value="1"/>
</dbReference>
<feature type="region of interest" description="Disordered" evidence="1">
    <location>
        <begin position="2057"/>
        <end position="2108"/>
    </location>
</feature>
<dbReference type="SMART" id="SM01220">
    <property type="entry name" value="FSA_C"/>
    <property type="match status" value="1"/>
</dbReference>
<feature type="region of interest" description="Disordered" evidence="1">
    <location>
        <begin position="169"/>
        <end position="192"/>
    </location>
</feature>
<feature type="compositionally biased region" description="Low complexity" evidence="1">
    <location>
        <begin position="1420"/>
        <end position="1442"/>
    </location>
</feature>
<dbReference type="InterPro" id="IPR047104">
    <property type="entry name" value="BLTP1_N"/>
</dbReference>